<reference evidence="2" key="1">
    <citation type="submission" date="2016-10" db="EMBL/GenBank/DDBJ databases">
        <authorList>
            <person name="de Groot N.N."/>
        </authorList>
    </citation>
    <scope>NUCLEOTIDE SEQUENCE</scope>
    <source>
        <strain evidence="2">DSM 24743</strain>
    </source>
</reference>
<sequence>MKLLYETQDAKRNHGFIDELQRFGHFDLVEWDDWSDEGLTRLAANLVGELVVFRARRPKAARFLEDQGLHLINRAEVNRVANDKWKSFELFMLLGVPTIPSYRQAPEYPCVVKTMDGHGGSEVWLLHSDEDIPITTSPLLFQPIIAHVADIRAYVIGTKVVGAVKRISTDSFKANYSLGATVEKYILTAAQEKDVLRIARALNSDYVGIDFLLLEDGRHVFNEIEDPVGARSFYKTHDENIAELFVEHIQKTEKHAPFQREDRLK</sequence>
<dbReference type="AlphaFoldDB" id="A0A1C7DMY6"/>
<dbReference type="GO" id="GO:0018169">
    <property type="term" value="F:ribosomal S6-glutamic acid ligase activity"/>
    <property type="evidence" value="ECO:0007669"/>
    <property type="project" value="TreeGrafter"/>
</dbReference>
<dbReference type="InterPro" id="IPR013651">
    <property type="entry name" value="ATP-grasp_RimK-type"/>
</dbReference>
<dbReference type="PANTHER" id="PTHR21621:SF0">
    <property type="entry name" value="BETA-CITRYLGLUTAMATE SYNTHASE B-RELATED"/>
    <property type="match status" value="1"/>
</dbReference>
<dbReference type="OrthoDB" id="4426445at2"/>
<organism evidence="2 3">
    <name type="scientific">Planococcus halocryophilus</name>
    <dbReference type="NCBI Taxonomy" id="1215089"/>
    <lineage>
        <taxon>Bacteria</taxon>
        <taxon>Bacillati</taxon>
        <taxon>Bacillota</taxon>
        <taxon>Bacilli</taxon>
        <taxon>Bacillales</taxon>
        <taxon>Caryophanaceae</taxon>
        <taxon>Planococcus</taxon>
    </lineage>
</organism>
<dbReference type="KEGG" id="phc:BBI08_02615"/>
<dbReference type="Pfam" id="PF08443">
    <property type="entry name" value="RimK"/>
    <property type="match status" value="1"/>
</dbReference>
<proteinExistence type="predicted"/>
<evidence type="ECO:0000259" key="1">
    <source>
        <dbReference type="Pfam" id="PF08443"/>
    </source>
</evidence>
<evidence type="ECO:0000313" key="2">
    <source>
        <dbReference type="EMBL" id="ANU12797.1"/>
    </source>
</evidence>
<evidence type="ECO:0000313" key="3">
    <source>
        <dbReference type="Proteomes" id="UP000092687"/>
    </source>
</evidence>
<keyword evidence="3" id="KW-1185">Reference proteome</keyword>
<dbReference type="GO" id="GO:0009432">
    <property type="term" value="P:SOS response"/>
    <property type="evidence" value="ECO:0007669"/>
    <property type="project" value="TreeGrafter"/>
</dbReference>
<name>A0A1C7DMY6_9BACL</name>
<protein>
    <submittedName>
        <fullName evidence="2">Alpha-L-glutamate ligase</fullName>
    </submittedName>
</protein>
<feature type="domain" description="ATP-grasp fold RimK-type" evidence="1">
    <location>
        <begin position="107"/>
        <end position="249"/>
    </location>
</feature>
<dbReference type="RefSeq" id="WP_008498903.1">
    <property type="nucleotide sequence ID" value="NZ_CP016537.2"/>
</dbReference>
<dbReference type="Proteomes" id="UP000092687">
    <property type="component" value="Chromosome"/>
</dbReference>
<keyword evidence="2" id="KW-0436">Ligase</keyword>
<accession>A0A1C7DMY6</accession>
<dbReference type="SUPFAM" id="SSF56059">
    <property type="entry name" value="Glutathione synthetase ATP-binding domain-like"/>
    <property type="match status" value="1"/>
</dbReference>
<dbReference type="Gene3D" id="3.30.470.20">
    <property type="entry name" value="ATP-grasp fold, B domain"/>
    <property type="match status" value="1"/>
</dbReference>
<gene>
    <name evidence="2" type="ORF">BBI08_02615</name>
</gene>
<dbReference type="EMBL" id="CP016537">
    <property type="protein sequence ID" value="ANU12797.1"/>
    <property type="molecule type" value="Genomic_DNA"/>
</dbReference>
<dbReference type="PANTHER" id="PTHR21621">
    <property type="entry name" value="RIBOSOMAL PROTEIN S6 MODIFICATION PROTEIN"/>
    <property type="match status" value="1"/>
</dbReference>
<dbReference type="STRING" id="1215089.BBI08_02615"/>
<dbReference type="GO" id="GO:0005737">
    <property type="term" value="C:cytoplasm"/>
    <property type="evidence" value="ECO:0007669"/>
    <property type="project" value="TreeGrafter"/>
</dbReference>